<evidence type="ECO:0000313" key="13">
    <source>
        <dbReference type="Proteomes" id="UP000004926"/>
    </source>
</evidence>
<dbReference type="RefSeq" id="WP_009153192.1">
    <property type="nucleotide sequence ID" value="NZ_CM001439.1"/>
</dbReference>
<dbReference type="PIRSF" id="PIRSF000124">
    <property type="entry name" value="UDPglc_GDPman_dh"/>
    <property type="match status" value="1"/>
</dbReference>
<dbReference type="EC" id="1.1.1.22" evidence="3 7"/>
<feature type="binding site" evidence="9">
    <location>
        <position position="330"/>
    </location>
    <ligand>
        <name>substrate</name>
    </ligand>
</feature>
<keyword evidence="13" id="KW-1185">Reference proteome</keyword>
<dbReference type="SUPFAM" id="SSF52413">
    <property type="entry name" value="UDP-glucose/GDP-mannose dehydrogenase C-terminal domain"/>
    <property type="match status" value="1"/>
</dbReference>
<feature type="binding site" evidence="10">
    <location>
        <position position="268"/>
    </location>
    <ligand>
        <name>NAD(+)</name>
        <dbReference type="ChEBI" id="CHEBI:57540"/>
    </ligand>
</feature>
<keyword evidence="5 7" id="KW-0520">NAD</keyword>
<feature type="binding site" evidence="9">
    <location>
        <begin position="254"/>
        <end position="258"/>
    </location>
    <ligand>
        <name>substrate</name>
    </ligand>
</feature>
<evidence type="ECO:0000256" key="10">
    <source>
        <dbReference type="PIRSR" id="PIRSR500134-3"/>
    </source>
</evidence>
<evidence type="ECO:0000256" key="1">
    <source>
        <dbReference type="ARBA" id="ARBA00004701"/>
    </source>
</evidence>
<evidence type="ECO:0000256" key="3">
    <source>
        <dbReference type="ARBA" id="ARBA00012954"/>
    </source>
</evidence>
<comment type="catalytic activity">
    <reaction evidence="6 7">
        <text>UDP-alpha-D-glucose + 2 NAD(+) + H2O = UDP-alpha-D-glucuronate + 2 NADH + 3 H(+)</text>
        <dbReference type="Rhea" id="RHEA:23596"/>
        <dbReference type="ChEBI" id="CHEBI:15377"/>
        <dbReference type="ChEBI" id="CHEBI:15378"/>
        <dbReference type="ChEBI" id="CHEBI:57540"/>
        <dbReference type="ChEBI" id="CHEBI:57945"/>
        <dbReference type="ChEBI" id="CHEBI:58052"/>
        <dbReference type="ChEBI" id="CHEBI:58885"/>
        <dbReference type="EC" id="1.1.1.22"/>
    </reaction>
</comment>
<dbReference type="NCBIfam" id="TIGR03026">
    <property type="entry name" value="NDP-sugDHase"/>
    <property type="match status" value="1"/>
</dbReference>
<dbReference type="eggNOG" id="COG1004">
    <property type="taxonomic scope" value="Bacteria"/>
</dbReference>
<dbReference type="SMART" id="SM00984">
    <property type="entry name" value="UDPG_MGDP_dh_C"/>
    <property type="match status" value="1"/>
</dbReference>
<comment type="similarity">
    <text evidence="2 7">Belongs to the UDP-glucose/GDP-mannose dehydrogenase family.</text>
</comment>
<feature type="binding site" evidence="10">
    <location>
        <position position="49"/>
    </location>
    <ligand>
        <name>NAD(+)</name>
        <dbReference type="ChEBI" id="CHEBI:57540"/>
    </ligand>
</feature>
<dbReference type="UniPathway" id="UPA00038">
    <property type="reaction ID" value="UER00491"/>
</dbReference>
<feature type="binding site" evidence="10">
    <location>
        <position position="134"/>
    </location>
    <ligand>
        <name>NAD(+)</name>
        <dbReference type="ChEBI" id="CHEBI:57540"/>
    </ligand>
</feature>
<feature type="binding site" evidence="10">
    <location>
        <position position="99"/>
    </location>
    <ligand>
        <name>NAD(+)</name>
        <dbReference type="ChEBI" id="CHEBI:57540"/>
    </ligand>
</feature>
<evidence type="ECO:0000256" key="5">
    <source>
        <dbReference type="ARBA" id="ARBA00023027"/>
    </source>
</evidence>
<proteinExistence type="inferred from homology"/>
<dbReference type="InterPro" id="IPR028357">
    <property type="entry name" value="UDPglc_DH_bac"/>
</dbReference>
<feature type="binding site" evidence="10">
    <location>
        <position position="44"/>
    </location>
    <ligand>
        <name>NAD(+)</name>
        <dbReference type="ChEBI" id="CHEBI:57540"/>
    </ligand>
</feature>
<dbReference type="EMBL" id="CM001439">
    <property type="protein sequence ID" value="EHR49806.1"/>
    <property type="molecule type" value="Genomic_DNA"/>
</dbReference>
<dbReference type="PIRSF" id="PIRSF500134">
    <property type="entry name" value="UDPglc_DH_bac"/>
    <property type="match status" value="1"/>
</dbReference>
<dbReference type="InterPro" id="IPR017476">
    <property type="entry name" value="UDP-Glc/GDP-Man"/>
</dbReference>
<dbReference type="InterPro" id="IPR008927">
    <property type="entry name" value="6-PGluconate_DH-like_C_sf"/>
</dbReference>
<reference evidence="12 13" key="1">
    <citation type="journal article" date="2012" name="Stand. Genomic Sci.">
        <title>Genome sequence of the ocean sediment bacterium Saccharomonospora marina type strain (XMU15(T)).</title>
        <authorList>
            <person name="Klenk H.P."/>
            <person name="Lu M."/>
            <person name="Lucas S."/>
            <person name="Lapidus A."/>
            <person name="Copeland A."/>
            <person name="Pitluck S."/>
            <person name="Goodwin L.A."/>
            <person name="Han C."/>
            <person name="Tapia R."/>
            <person name="Brambilla E.M."/>
            <person name="Potter G."/>
            <person name="Land M."/>
            <person name="Ivanova N."/>
            <person name="Rohde M."/>
            <person name="Goker M."/>
            <person name="Detter J.C."/>
            <person name="Li W.J."/>
            <person name="Kyrpides N.C."/>
            <person name="Woyke T."/>
        </authorList>
    </citation>
    <scope>NUCLEOTIDE SEQUENCE [LARGE SCALE GENOMIC DNA]</scope>
    <source>
        <strain evidence="12 13">XMU15</strain>
    </source>
</reference>
<dbReference type="HOGENOM" id="CLU_023810_1_2_11"/>
<feature type="domain" description="UDP-glucose/GDP-mannose dehydrogenase C-terminal" evidence="11">
    <location>
        <begin position="323"/>
        <end position="422"/>
    </location>
</feature>
<dbReference type="PANTHER" id="PTHR43750">
    <property type="entry name" value="UDP-GLUCOSE 6-DEHYDROGENASE TUAD"/>
    <property type="match status" value="1"/>
</dbReference>
<comment type="pathway">
    <text evidence="1">Nucleotide-sugar biosynthesis; UDP-alpha-D-glucuronate biosynthesis; UDP-alpha-D-glucuronate from UDP-alpha-D-glucose: step 1/1.</text>
</comment>
<dbReference type="GO" id="GO:0051287">
    <property type="term" value="F:NAD binding"/>
    <property type="evidence" value="ECO:0007669"/>
    <property type="project" value="InterPro"/>
</dbReference>
<gene>
    <name evidence="12" type="ORF">SacmaDRAFT_1530</name>
</gene>
<dbReference type="GO" id="GO:0000271">
    <property type="term" value="P:polysaccharide biosynthetic process"/>
    <property type="evidence" value="ECO:0007669"/>
    <property type="project" value="InterPro"/>
</dbReference>
<dbReference type="Proteomes" id="UP000004926">
    <property type="component" value="Chromosome"/>
</dbReference>
<evidence type="ECO:0000256" key="8">
    <source>
        <dbReference type="PIRSR" id="PIRSR500134-1"/>
    </source>
</evidence>
<feature type="binding site" evidence="9">
    <location>
        <begin position="157"/>
        <end position="160"/>
    </location>
    <ligand>
        <name>substrate</name>
    </ligand>
</feature>
<dbReference type="AlphaFoldDB" id="H5X2E1"/>
<feature type="binding site" evidence="10">
    <location>
        <position position="160"/>
    </location>
    <ligand>
        <name>NAD(+)</name>
        <dbReference type="ChEBI" id="CHEBI:57540"/>
    </ligand>
</feature>
<protein>
    <recommendedName>
        <fullName evidence="3 7">UDP-glucose 6-dehydrogenase</fullName>
        <ecNumber evidence="3 7">1.1.1.22</ecNumber>
    </recommendedName>
</protein>
<evidence type="ECO:0000256" key="4">
    <source>
        <dbReference type="ARBA" id="ARBA00023002"/>
    </source>
</evidence>
<evidence type="ECO:0000256" key="9">
    <source>
        <dbReference type="PIRSR" id="PIRSR500134-2"/>
    </source>
</evidence>
<sequence length="440" mass="46611">MSDKPERPVEGAANSHVGVVGAGYVGLTSAACLARLGHTVTCVDVDTAKVAALREARVPIAEPQLPRLVSEGISASRLRFTSELASLARCDVVLLCVPTPARSDGTVDLAAFDAALQALRHTLDPRAVVAVKSTVPVGTTARTEELLGVASVSNPEFLREGHAAWDFLHPDRIVLGATRPEAADRVGRLYRGLDAPVIRTDPASAELAKYASNAFLALKLSYVNVLAELCEHHGADIAHVAHAMGLDDRIGPAFLAPGPGWGGSCLPKDTSALLHAAERAGVDFAMLSDAVAANFHQHERVVRKVRLAVTGSAEGSLRGIRLGLLGLTFKAGTDDLRDSPALAVAERLADEGASLTGYDPGIRRSKDLGRIQLVDEPALVAKDAAAVVVLTEWPQFRELNWPQLAQLTDHATVVDTRNLLDPDELSEAGFAYHGLGKPRR</sequence>
<dbReference type="PANTHER" id="PTHR43750:SF3">
    <property type="entry name" value="UDP-GLUCOSE 6-DEHYDROGENASE TUAD"/>
    <property type="match status" value="1"/>
</dbReference>
<dbReference type="InterPro" id="IPR014027">
    <property type="entry name" value="UDP-Glc/GDP-Man_DH_C"/>
</dbReference>
<dbReference type="InterPro" id="IPR036220">
    <property type="entry name" value="UDP-Glc/GDP-Man_DH_C_sf"/>
</dbReference>
<dbReference type="InterPro" id="IPR036291">
    <property type="entry name" value="NAD(P)-bd_dom_sf"/>
</dbReference>
<accession>H5X2E1</accession>
<dbReference type="Gene3D" id="1.20.5.100">
    <property type="entry name" value="Cytochrome c1, transmembrane anchor, C-terminal"/>
    <property type="match status" value="1"/>
</dbReference>
<dbReference type="Pfam" id="PF03721">
    <property type="entry name" value="UDPG_MGDP_dh_N"/>
    <property type="match status" value="1"/>
</dbReference>
<feature type="active site" description="Nucleophile" evidence="8">
    <location>
        <position position="265"/>
    </location>
</feature>
<dbReference type="PROSITE" id="PS51257">
    <property type="entry name" value="PROKAR_LIPOPROTEIN"/>
    <property type="match status" value="1"/>
</dbReference>
<dbReference type="STRING" id="882083.SacmaDRAFT_1530"/>
<feature type="binding site" evidence="9">
    <location>
        <position position="209"/>
    </location>
    <ligand>
        <name>substrate</name>
    </ligand>
</feature>
<dbReference type="SUPFAM" id="SSF48179">
    <property type="entry name" value="6-phosphogluconate dehydrogenase C-terminal domain-like"/>
    <property type="match status" value="1"/>
</dbReference>
<evidence type="ECO:0000256" key="7">
    <source>
        <dbReference type="PIRNR" id="PIRNR000124"/>
    </source>
</evidence>
<evidence type="ECO:0000256" key="2">
    <source>
        <dbReference type="ARBA" id="ARBA00006601"/>
    </source>
</evidence>
<dbReference type="InterPro" id="IPR014026">
    <property type="entry name" value="UDP-Glc/GDP-Man_DH_dimer"/>
</dbReference>
<organism evidence="12 13">
    <name type="scientific">Saccharomonospora marina XMU15</name>
    <dbReference type="NCBI Taxonomy" id="882083"/>
    <lineage>
        <taxon>Bacteria</taxon>
        <taxon>Bacillati</taxon>
        <taxon>Actinomycetota</taxon>
        <taxon>Actinomycetes</taxon>
        <taxon>Pseudonocardiales</taxon>
        <taxon>Pseudonocardiaceae</taxon>
        <taxon>Saccharomonospora</taxon>
    </lineage>
</organism>
<evidence type="ECO:0000259" key="11">
    <source>
        <dbReference type="SMART" id="SM00984"/>
    </source>
</evidence>
<evidence type="ECO:0000256" key="6">
    <source>
        <dbReference type="ARBA" id="ARBA00047473"/>
    </source>
</evidence>
<dbReference type="GO" id="GO:0006065">
    <property type="term" value="P:UDP-glucuronate biosynthetic process"/>
    <property type="evidence" value="ECO:0007669"/>
    <property type="project" value="UniProtKB-UniPathway"/>
</dbReference>
<feature type="binding site" evidence="9">
    <location>
        <position position="262"/>
    </location>
    <ligand>
        <name>substrate</name>
    </ligand>
</feature>
<dbReference type="Pfam" id="PF03720">
    <property type="entry name" value="UDPG_MGDP_dh_C"/>
    <property type="match status" value="1"/>
</dbReference>
<dbReference type="Pfam" id="PF00984">
    <property type="entry name" value="UDPG_MGDP_dh"/>
    <property type="match status" value="1"/>
</dbReference>
<evidence type="ECO:0000313" key="12">
    <source>
        <dbReference type="EMBL" id="EHR49806.1"/>
    </source>
</evidence>
<keyword evidence="4 7" id="KW-0560">Oxidoreductase</keyword>
<dbReference type="SUPFAM" id="SSF51735">
    <property type="entry name" value="NAD(P)-binding Rossmann-fold domains"/>
    <property type="match status" value="1"/>
</dbReference>
<name>H5X2E1_9PSEU</name>
<dbReference type="OrthoDB" id="5193947at2"/>
<dbReference type="Gene3D" id="3.40.50.720">
    <property type="entry name" value="NAD(P)-binding Rossmann-like Domain"/>
    <property type="match status" value="2"/>
</dbReference>
<dbReference type="InterPro" id="IPR001732">
    <property type="entry name" value="UDP-Glc/GDP-Man_DH_N"/>
</dbReference>
<dbReference type="GO" id="GO:0003979">
    <property type="term" value="F:UDP-glucose 6-dehydrogenase activity"/>
    <property type="evidence" value="ECO:0007669"/>
    <property type="project" value="UniProtKB-EC"/>
</dbReference>
<feature type="binding site" evidence="10">
    <location>
        <position position="337"/>
    </location>
    <ligand>
        <name>NAD(+)</name>
        <dbReference type="ChEBI" id="CHEBI:57540"/>
    </ligand>
</feature>